<keyword evidence="5" id="KW-1185">Reference proteome</keyword>
<evidence type="ECO:0000313" key="5">
    <source>
        <dbReference type="Proteomes" id="UP000247681"/>
    </source>
</evidence>
<dbReference type="EMBL" id="QJHL01000001">
    <property type="protein sequence ID" value="PXY47177.1"/>
    <property type="molecule type" value="Genomic_DNA"/>
</dbReference>
<evidence type="ECO:0000256" key="2">
    <source>
        <dbReference type="ARBA" id="ARBA00022737"/>
    </source>
</evidence>
<dbReference type="Proteomes" id="UP000247681">
    <property type="component" value="Unassembled WGS sequence"/>
</dbReference>
<dbReference type="Pfam" id="PF00581">
    <property type="entry name" value="Rhodanese"/>
    <property type="match status" value="2"/>
</dbReference>
<dbReference type="InterPro" id="IPR045078">
    <property type="entry name" value="TST/MPST-like"/>
</dbReference>
<comment type="caution">
    <text evidence="4">The sequence shown here is derived from an EMBL/GenBank/DDBJ whole genome shotgun (WGS) entry which is preliminary data.</text>
</comment>
<organism evidence="4 5">
    <name type="scientific">Flavobacterium hydrophilum</name>
    <dbReference type="NCBI Taxonomy" id="2211445"/>
    <lineage>
        <taxon>Bacteria</taxon>
        <taxon>Pseudomonadati</taxon>
        <taxon>Bacteroidota</taxon>
        <taxon>Flavobacteriia</taxon>
        <taxon>Flavobacteriales</taxon>
        <taxon>Flavobacteriaceae</taxon>
        <taxon>Flavobacterium</taxon>
    </lineage>
</organism>
<keyword evidence="2" id="KW-0677">Repeat</keyword>
<gene>
    <name evidence="4" type="ORF">DMB68_08535</name>
</gene>
<sequence>MSQNWSPIINPEELLQLKNSTEIIFVDARAGLNTKENYKNGHLKDARYIDLNHDLATPDCNPANGGRHPLPSLEKFSEVLSKLGITTKNHVIIYDDKNGSNAASRFWWMLKAVGHEKVQVLNGGFQAAIKTGFPVSSGTESFDTAEKYPVTDWQLPLANSKEVDQARKNPENIVIDVRDKNRFDGHTEPLDLIAGHIPGAINVPFSENLDENGLYLSSEKLAEKYAEILGNIKPENVIVHCGSGVTACHTLLAMDYAGIPIPQLYVGSWSEWSRNNLPMNTKK</sequence>
<dbReference type="PROSITE" id="PS50206">
    <property type="entry name" value="RHODANESE_3"/>
    <property type="match status" value="2"/>
</dbReference>
<dbReference type="InterPro" id="IPR001763">
    <property type="entry name" value="Rhodanese-like_dom"/>
</dbReference>
<evidence type="ECO:0000259" key="3">
    <source>
        <dbReference type="PROSITE" id="PS50206"/>
    </source>
</evidence>
<dbReference type="InterPro" id="IPR036873">
    <property type="entry name" value="Rhodanese-like_dom_sf"/>
</dbReference>
<feature type="domain" description="Rhodanese" evidence="3">
    <location>
        <begin position="19"/>
        <end position="137"/>
    </location>
</feature>
<dbReference type="CDD" id="cd01449">
    <property type="entry name" value="TST_Repeat_2"/>
    <property type="match status" value="1"/>
</dbReference>
<evidence type="ECO:0000313" key="4">
    <source>
        <dbReference type="EMBL" id="PXY47177.1"/>
    </source>
</evidence>
<dbReference type="Gene3D" id="3.40.250.10">
    <property type="entry name" value="Rhodanese-like domain"/>
    <property type="match status" value="2"/>
</dbReference>
<name>A0A2V4C825_9FLAO</name>
<dbReference type="OrthoDB" id="9770030at2"/>
<dbReference type="PANTHER" id="PTHR11364">
    <property type="entry name" value="THIOSULFATE SULFERTANSFERASE"/>
    <property type="match status" value="1"/>
</dbReference>
<keyword evidence="1 4" id="KW-0808">Transferase</keyword>
<dbReference type="AlphaFoldDB" id="A0A2V4C825"/>
<accession>A0A2V4C825</accession>
<dbReference type="GO" id="GO:0004792">
    <property type="term" value="F:thiosulfate-cyanide sulfurtransferase activity"/>
    <property type="evidence" value="ECO:0007669"/>
    <property type="project" value="TreeGrafter"/>
</dbReference>
<dbReference type="SMART" id="SM00450">
    <property type="entry name" value="RHOD"/>
    <property type="match status" value="2"/>
</dbReference>
<dbReference type="SUPFAM" id="SSF52821">
    <property type="entry name" value="Rhodanese/Cell cycle control phosphatase"/>
    <property type="match status" value="2"/>
</dbReference>
<proteinExistence type="predicted"/>
<dbReference type="RefSeq" id="WP_110346178.1">
    <property type="nucleotide sequence ID" value="NZ_QJHL01000001.1"/>
</dbReference>
<feature type="domain" description="Rhodanese" evidence="3">
    <location>
        <begin position="168"/>
        <end position="281"/>
    </location>
</feature>
<evidence type="ECO:0000256" key="1">
    <source>
        <dbReference type="ARBA" id="ARBA00022679"/>
    </source>
</evidence>
<dbReference type="PANTHER" id="PTHR11364:SF27">
    <property type="entry name" value="SULFURTRANSFERASE"/>
    <property type="match status" value="1"/>
</dbReference>
<protein>
    <submittedName>
        <fullName evidence="4">Sulfurtransferase</fullName>
    </submittedName>
</protein>
<reference evidence="4 5" key="1">
    <citation type="submission" date="2018-05" db="EMBL/GenBank/DDBJ databases">
        <title>Flavobacterium sp. strain IMCC34758, incomplete genome.</title>
        <authorList>
            <person name="Joung Y."/>
        </authorList>
    </citation>
    <scope>NUCLEOTIDE SEQUENCE [LARGE SCALE GENOMIC DNA]</scope>
    <source>
        <strain evidence="4 5">IMCC34758</strain>
    </source>
</reference>
<dbReference type="CDD" id="cd01448">
    <property type="entry name" value="TST_Repeat_1"/>
    <property type="match status" value="1"/>
</dbReference>